<evidence type="ECO:0000313" key="2">
    <source>
        <dbReference type="Proteomes" id="UP001215280"/>
    </source>
</evidence>
<keyword evidence="2" id="KW-1185">Reference proteome</keyword>
<protein>
    <submittedName>
        <fullName evidence="1">Uncharacterized protein</fullName>
    </submittedName>
</protein>
<comment type="caution">
    <text evidence="1">The sequence shown here is derived from an EMBL/GenBank/DDBJ whole genome shotgun (WGS) entry which is preliminary data.</text>
</comment>
<accession>A0AAD7IAZ8</accession>
<dbReference type="EMBL" id="JARJLG010000141">
    <property type="protein sequence ID" value="KAJ7737772.1"/>
    <property type="molecule type" value="Genomic_DNA"/>
</dbReference>
<name>A0AAD7IAZ8_9AGAR</name>
<organism evidence="1 2">
    <name type="scientific">Mycena maculata</name>
    <dbReference type="NCBI Taxonomy" id="230809"/>
    <lineage>
        <taxon>Eukaryota</taxon>
        <taxon>Fungi</taxon>
        <taxon>Dikarya</taxon>
        <taxon>Basidiomycota</taxon>
        <taxon>Agaricomycotina</taxon>
        <taxon>Agaricomycetes</taxon>
        <taxon>Agaricomycetidae</taxon>
        <taxon>Agaricales</taxon>
        <taxon>Marasmiineae</taxon>
        <taxon>Mycenaceae</taxon>
        <taxon>Mycena</taxon>
    </lineage>
</organism>
<proteinExistence type="predicted"/>
<gene>
    <name evidence="1" type="ORF">DFH07DRAFT_841790</name>
</gene>
<dbReference type="Proteomes" id="UP001215280">
    <property type="component" value="Unassembled WGS sequence"/>
</dbReference>
<dbReference type="AlphaFoldDB" id="A0AAD7IAZ8"/>
<evidence type="ECO:0000313" key="1">
    <source>
        <dbReference type="EMBL" id="KAJ7737772.1"/>
    </source>
</evidence>
<sequence length="71" mass="8198">MWDPSLLLRSTLKYRQLYRQSKLGNILISNHWSQRYGGVVVSTALHPGGIRTGLRRSFLHLYNGTKFPVQL</sequence>
<dbReference type="Gene3D" id="3.40.50.720">
    <property type="entry name" value="NAD(P)-binding Rossmann-like Domain"/>
    <property type="match status" value="1"/>
</dbReference>
<reference evidence="1" key="1">
    <citation type="submission" date="2023-03" db="EMBL/GenBank/DDBJ databases">
        <title>Massive genome expansion in bonnet fungi (Mycena s.s.) driven by repeated elements and novel gene families across ecological guilds.</title>
        <authorList>
            <consortium name="Lawrence Berkeley National Laboratory"/>
            <person name="Harder C.B."/>
            <person name="Miyauchi S."/>
            <person name="Viragh M."/>
            <person name="Kuo A."/>
            <person name="Thoen E."/>
            <person name="Andreopoulos B."/>
            <person name="Lu D."/>
            <person name="Skrede I."/>
            <person name="Drula E."/>
            <person name="Henrissat B."/>
            <person name="Morin E."/>
            <person name="Kohler A."/>
            <person name="Barry K."/>
            <person name="LaButti K."/>
            <person name="Morin E."/>
            <person name="Salamov A."/>
            <person name="Lipzen A."/>
            <person name="Mereny Z."/>
            <person name="Hegedus B."/>
            <person name="Baldrian P."/>
            <person name="Stursova M."/>
            <person name="Weitz H."/>
            <person name="Taylor A."/>
            <person name="Grigoriev I.V."/>
            <person name="Nagy L.G."/>
            <person name="Martin F."/>
            <person name="Kauserud H."/>
        </authorList>
    </citation>
    <scope>NUCLEOTIDE SEQUENCE</scope>
    <source>
        <strain evidence="1">CBHHK188m</strain>
    </source>
</reference>